<dbReference type="InterPro" id="IPR010559">
    <property type="entry name" value="Sig_transdc_His_kin_internal"/>
</dbReference>
<dbReference type="Pfam" id="PF06580">
    <property type="entry name" value="His_kinase"/>
    <property type="match status" value="1"/>
</dbReference>
<dbReference type="EC" id="2.7.13.3" evidence="3"/>
<dbReference type="PANTHER" id="PTHR34220:SF7">
    <property type="entry name" value="SENSOR HISTIDINE KINASE YPDA"/>
    <property type="match status" value="1"/>
</dbReference>
<sequence>MAFKYFFDFYIYKINFPKDKSILKNYFAYEIWRIYQPTIYAYAYWVYLNSIKDQKLRLEAEKKLLKTEIDFLKAQINPHFVFNTLNFVYNKVASIDKESGEAIMSLTRLMRNSVESTKHEQATIASEVNMIEEYLYLQKLRFGNRLCVEFKKEGLFSFFAIPPLILISLVENAFKYGIIDDAENPIYISIKVDKDALYFVCKNKKRVDFEDKETTAIGLGNIKRRLEIYYDHNYDLYANETIDIYEVFLNIRWKK</sequence>
<proteinExistence type="predicted"/>
<evidence type="ECO:0000259" key="2">
    <source>
        <dbReference type="Pfam" id="PF06580"/>
    </source>
</evidence>
<evidence type="ECO:0000256" key="1">
    <source>
        <dbReference type="SAM" id="Coils"/>
    </source>
</evidence>
<protein>
    <submittedName>
        <fullName evidence="3">Sensor histidine kinase</fullName>
        <ecNumber evidence="3">2.7.13.3</ecNumber>
    </submittedName>
</protein>
<evidence type="ECO:0000313" key="3">
    <source>
        <dbReference type="EMBL" id="MFC3811753.1"/>
    </source>
</evidence>
<accession>A0ABV7Z0L9</accession>
<comment type="caution">
    <text evidence="3">The sequence shown here is derived from an EMBL/GenBank/DDBJ whole genome shotgun (WGS) entry which is preliminary data.</text>
</comment>
<organism evidence="3 4">
    <name type="scientific">Lacihabitans lacunae</name>
    <dbReference type="NCBI Taxonomy" id="1028214"/>
    <lineage>
        <taxon>Bacteria</taxon>
        <taxon>Pseudomonadati</taxon>
        <taxon>Bacteroidota</taxon>
        <taxon>Cytophagia</taxon>
        <taxon>Cytophagales</taxon>
        <taxon>Leadbetterellaceae</taxon>
        <taxon>Lacihabitans</taxon>
    </lineage>
</organism>
<keyword evidence="3" id="KW-0808">Transferase</keyword>
<keyword evidence="4" id="KW-1185">Reference proteome</keyword>
<gene>
    <name evidence="3" type="ORF">ACFOOI_13905</name>
</gene>
<name>A0ABV7Z0L9_9BACT</name>
<feature type="coiled-coil region" evidence="1">
    <location>
        <begin position="48"/>
        <end position="75"/>
    </location>
</feature>
<keyword evidence="1" id="KW-0175">Coiled coil</keyword>
<dbReference type="Proteomes" id="UP001595616">
    <property type="component" value="Unassembled WGS sequence"/>
</dbReference>
<keyword evidence="3" id="KW-0418">Kinase</keyword>
<reference evidence="4" key="1">
    <citation type="journal article" date="2019" name="Int. J. Syst. Evol. Microbiol.">
        <title>The Global Catalogue of Microorganisms (GCM) 10K type strain sequencing project: providing services to taxonomists for standard genome sequencing and annotation.</title>
        <authorList>
            <consortium name="The Broad Institute Genomics Platform"/>
            <consortium name="The Broad Institute Genome Sequencing Center for Infectious Disease"/>
            <person name="Wu L."/>
            <person name="Ma J."/>
        </authorList>
    </citation>
    <scope>NUCLEOTIDE SEQUENCE [LARGE SCALE GENOMIC DNA]</scope>
    <source>
        <strain evidence="4">CECT 7956</strain>
    </source>
</reference>
<evidence type="ECO:0000313" key="4">
    <source>
        <dbReference type="Proteomes" id="UP001595616"/>
    </source>
</evidence>
<dbReference type="InterPro" id="IPR050640">
    <property type="entry name" value="Bact_2-comp_sensor_kinase"/>
</dbReference>
<dbReference type="RefSeq" id="WP_379838596.1">
    <property type="nucleotide sequence ID" value="NZ_JBHRYQ010000001.1"/>
</dbReference>
<dbReference type="PANTHER" id="PTHR34220">
    <property type="entry name" value="SENSOR HISTIDINE KINASE YPDA"/>
    <property type="match status" value="1"/>
</dbReference>
<feature type="domain" description="Signal transduction histidine kinase internal region" evidence="2">
    <location>
        <begin position="68"/>
        <end position="146"/>
    </location>
</feature>
<dbReference type="GO" id="GO:0004673">
    <property type="term" value="F:protein histidine kinase activity"/>
    <property type="evidence" value="ECO:0007669"/>
    <property type="project" value="UniProtKB-EC"/>
</dbReference>
<dbReference type="EMBL" id="JBHRYQ010000001">
    <property type="protein sequence ID" value="MFC3811753.1"/>
    <property type="molecule type" value="Genomic_DNA"/>
</dbReference>